<keyword evidence="1" id="KW-0472">Membrane</keyword>
<keyword evidence="3" id="KW-1185">Reference proteome</keyword>
<evidence type="ECO:0000256" key="1">
    <source>
        <dbReference type="SAM" id="Phobius"/>
    </source>
</evidence>
<dbReference type="RefSeq" id="WP_123914317.1">
    <property type="nucleotide sequence ID" value="NZ_RKRA01000001.1"/>
</dbReference>
<sequence>MVIADLWRSVRRGWYVVVAGVVCTTLAGFYVLEHDGVYYSRVDVILMAPSSALYPNSLATTSGDLIQTAGIVETVLNGTDQPRKLAETSATLVGRGELRGSLVVLPDTGGQWAPNFNRQVLDVQVVGPTEESVRAEQARVLGRIDEILEEIQDETGVAAVNRITTEVAVDPPTVHHLTGEPRRALVMTALLGGGLTLGAVLLVGPRPRASRRGRQERAGVSVGAG</sequence>
<accession>A0A3N4ZJS2</accession>
<evidence type="ECO:0000313" key="2">
    <source>
        <dbReference type="EMBL" id="RPF26078.1"/>
    </source>
</evidence>
<proteinExistence type="predicted"/>
<keyword evidence="1" id="KW-0812">Transmembrane</keyword>
<feature type="transmembrane region" description="Helical" evidence="1">
    <location>
        <begin position="12"/>
        <end position="32"/>
    </location>
</feature>
<comment type="caution">
    <text evidence="2">The sequence shown here is derived from an EMBL/GenBank/DDBJ whole genome shotgun (WGS) entry which is preliminary data.</text>
</comment>
<dbReference type="AlphaFoldDB" id="A0A3N4ZJS2"/>
<dbReference type="EMBL" id="RKRA01000001">
    <property type="protein sequence ID" value="RPF26078.1"/>
    <property type="molecule type" value="Genomic_DNA"/>
</dbReference>
<evidence type="ECO:0008006" key="4">
    <source>
        <dbReference type="Google" id="ProtNLM"/>
    </source>
</evidence>
<name>A0A3N4ZJS2_9MICO</name>
<dbReference type="Proteomes" id="UP000280726">
    <property type="component" value="Unassembled WGS sequence"/>
</dbReference>
<evidence type="ECO:0000313" key="3">
    <source>
        <dbReference type="Proteomes" id="UP000280726"/>
    </source>
</evidence>
<dbReference type="OrthoDB" id="5179260at2"/>
<keyword evidence="1" id="KW-1133">Transmembrane helix</keyword>
<reference evidence="2 3" key="1">
    <citation type="submission" date="2018-11" db="EMBL/GenBank/DDBJ databases">
        <title>Sequencing the genomes of 1000 actinobacteria strains.</title>
        <authorList>
            <person name="Klenk H.-P."/>
        </authorList>
    </citation>
    <scope>NUCLEOTIDE SEQUENCE [LARGE SCALE GENOMIC DNA]</scope>
    <source>
        <strain evidence="2 3">DSM 14418</strain>
    </source>
</reference>
<organism evidence="2 3">
    <name type="scientific">Georgenia muralis</name>
    <dbReference type="NCBI Taxonomy" id="154117"/>
    <lineage>
        <taxon>Bacteria</taxon>
        <taxon>Bacillati</taxon>
        <taxon>Actinomycetota</taxon>
        <taxon>Actinomycetes</taxon>
        <taxon>Micrococcales</taxon>
        <taxon>Bogoriellaceae</taxon>
        <taxon>Georgenia</taxon>
    </lineage>
</organism>
<gene>
    <name evidence="2" type="ORF">EDD32_0502</name>
</gene>
<feature type="transmembrane region" description="Helical" evidence="1">
    <location>
        <begin position="184"/>
        <end position="204"/>
    </location>
</feature>
<protein>
    <recommendedName>
        <fullName evidence="4">Capsular polysaccharide biosynthesis protein</fullName>
    </recommendedName>
</protein>